<dbReference type="WBParaSite" id="nRc.2.0.1.t01051-RA">
    <property type="protein sequence ID" value="nRc.2.0.1.t01051-RA"/>
    <property type="gene ID" value="nRc.2.0.1.g01051"/>
</dbReference>
<protein>
    <submittedName>
        <fullName evidence="2">Uncharacterized protein</fullName>
    </submittedName>
</protein>
<sequence length="105" mass="11744">MVDYAKFADNIASAFQRKVASIANHELANSASAADPDDEPDEGYVPFFVPKLFNDKTSIEISHLRKDVTLNPNVHCMPKTMFYMQCQNSKTDLISIVSTKFIKNG</sequence>
<reference evidence="2" key="1">
    <citation type="submission" date="2022-11" db="UniProtKB">
        <authorList>
            <consortium name="WormBaseParasite"/>
        </authorList>
    </citation>
    <scope>IDENTIFICATION</scope>
</reference>
<name>A0A915HIA6_ROMCU</name>
<accession>A0A915HIA6</accession>
<evidence type="ECO:0000313" key="1">
    <source>
        <dbReference type="Proteomes" id="UP000887565"/>
    </source>
</evidence>
<evidence type="ECO:0000313" key="2">
    <source>
        <dbReference type="WBParaSite" id="nRc.2.0.1.t01051-RA"/>
    </source>
</evidence>
<dbReference type="Proteomes" id="UP000887565">
    <property type="component" value="Unplaced"/>
</dbReference>
<keyword evidence="1" id="KW-1185">Reference proteome</keyword>
<organism evidence="1 2">
    <name type="scientific">Romanomermis culicivorax</name>
    <name type="common">Nematode worm</name>
    <dbReference type="NCBI Taxonomy" id="13658"/>
    <lineage>
        <taxon>Eukaryota</taxon>
        <taxon>Metazoa</taxon>
        <taxon>Ecdysozoa</taxon>
        <taxon>Nematoda</taxon>
        <taxon>Enoplea</taxon>
        <taxon>Dorylaimia</taxon>
        <taxon>Mermithida</taxon>
        <taxon>Mermithoidea</taxon>
        <taxon>Mermithidae</taxon>
        <taxon>Romanomermis</taxon>
    </lineage>
</organism>
<dbReference type="AlphaFoldDB" id="A0A915HIA6"/>
<proteinExistence type="predicted"/>